<feature type="domain" description="CoA-binding" evidence="2">
    <location>
        <begin position="29"/>
        <end position="120"/>
    </location>
</feature>
<evidence type="ECO:0000256" key="1">
    <source>
        <dbReference type="SAM" id="SignalP"/>
    </source>
</evidence>
<evidence type="ECO:0000313" key="4">
    <source>
        <dbReference type="Proteomes" id="UP000037136"/>
    </source>
</evidence>
<dbReference type="Gene3D" id="3.40.50.720">
    <property type="entry name" value="NAD(P)-binding Rossmann-like Domain"/>
    <property type="match status" value="1"/>
</dbReference>
<proteinExistence type="predicted"/>
<reference evidence="3 4" key="1">
    <citation type="journal article" date="2015" name="BMC Genomics">
        <title>Gene expression during zombie ant biting behavior reflects the complexity underlying fungal parasitic behavioral manipulation.</title>
        <authorList>
            <person name="de Bekker C."/>
            <person name="Ohm R.A."/>
            <person name="Loreto R.G."/>
            <person name="Sebastian A."/>
            <person name="Albert I."/>
            <person name="Merrow M."/>
            <person name="Brachmann A."/>
            <person name="Hughes D.P."/>
        </authorList>
    </citation>
    <scope>NUCLEOTIDE SEQUENCE [LARGE SCALE GENOMIC DNA]</scope>
    <source>
        <strain evidence="3 4">SC16a</strain>
    </source>
</reference>
<dbReference type="OrthoDB" id="5138418at2759"/>
<dbReference type="InterPro" id="IPR036291">
    <property type="entry name" value="NAD(P)-bd_dom_sf"/>
</dbReference>
<dbReference type="EMBL" id="LAZP02000639">
    <property type="protein sequence ID" value="PFH56182.1"/>
    <property type="molecule type" value="Genomic_DNA"/>
</dbReference>
<dbReference type="AlphaFoldDB" id="A0A2A9P5N0"/>
<dbReference type="PANTHER" id="PTHR33303">
    <property type="entry name" value="CYTOPLASMIC PROTEIN-RELATED"/>
    <property type="match status" value="1"/>
</dbReference>
<feature type="signal peptide" evidence="1">
    <location>
        <begin position="1"/>
        <end position="22"/>
    </location>
</feature>
<dbReference type="SUPFAM" id="SSF51735">
    <property type="entry name" value="NAD(P)-binding Rossmann-fold domains"/>
    <property type="match status" value="1"/>
</dbReference>
<feature type="chain" id="PRO_5012134400" description="CoA-binding domain-containing protein" evidence="1">
    <location>
        <begin position="23"/>
        <end position="153"/>
    </location>
</feature>
<name>A0A2A9P5N0_OPHUN</name>
<reference evidence="3 4" key="2">
    <citation type="journal article" date="2017" name="Sci. Rep.">
        <title>Ant-infecting Ophiocordyceps genomes reveal a high diversity of potential behavioral manipulation genes and a possible major role for enterotoxins.</title>
        <authorList>
            <person name="de Bekker C."/>
            <person name="Ohm R.A."/>
            <person name="Evans H.C."/>
            <person name="Brachmann A."/>
            <person name="Hughes D.P."/>
        </authorList>
    </citation>
    <scope>NUCLEOTIDE SEQUENCE [LARGE SCALE GENOMIC DNA]</scope>
    <source>
        <strain evidence="3 4">SC16a</strain>
    </source>
</reference>
<accession>A0A2A9P5N0</accession>
<keyword evidence="4" id="KW-1185">Reference proteome</keyword>
<protein>
    <recommendedName>
        <fullName evidence="2">CoA-binding domain-containing protein</fullName>
    </recommendedName>
</protein>
<dbReference type="STRING" id="268505.A0A2A9P5N0"/>
<organism evidence="3 4">
    <name type="scientific">Ophiocordyceps unilateralis</name>
    <name type="common">Zombie-ant fungus</name>
    <name type="synonym">Torrubia unilateralis</name>
    <dbReference type="NCBI Taxonomy" id="268505"/>
    <lineage>
        <taxon>Eukaryota</taxon>
        <taxon>Fungi</taxon>
        <taxon>Dikarya</taxon>
        <taxon>Ascomycota</taxon>
        <taxon>Pezizomycotina</taxon>
        <taxon>Sordariomycetes</taxon>
        <taxon>Hypocreomycetidae</taxon>
        <taxon>Hypocreales</taxon>
        <taxon>Ophiocordycipitaceae</taxon>
        <taxon>Ophiocordyceps</taxon>
    </lineage>
</organism>
<keyword evidence="1" id="KW-0732">Signal</keyword>
<dbReference type="InterPro" id="IPR003781">
    <property type="entry name" value="CoA-bd"/>
</dbReference>
<dbReference type="Pfam" id="PF13380">
    <property type="entry name" value="CoA_binding_2"/>
    <property type="match status" value="1"/>
</dbReference>
<gene>
    <name evidence="3" type="ORF">XA68_16925</name>
</gene>
<comment type="caution">
    <text evidence="3">The sequence shown here is derived from an EMBL/GenBank/DDBJ whole genome shotgun (WGS) entry which is preliminary data.</text>
</comment>
<dbReference type="PANTHER" id="PTHR33303:SF2">
    <property type="entry name" value="COA-BINDING DOMAIN-CONTAINING PROTEIN"/>
    <property type="match status" value="1"/>
</dbReference>
<evidence type="ECO:0000259" key="2">
    <source>
        <dbReference type="Pfam" id="PF13380"/>
    </source>
</evidence>
<evidence type="ECO:0000313" key="3">
    <source>
        <dbReference type="EMBL" id="PFH56182.1"/>
    </source>
</evidence>
<dbReference type="Proteomes" id="UP000037136">
    <property type="component" value="Unassembled WGS sequence"/>
</dbReference>
<sequence>MATQTTARNFFTLPLFASSGLAYLDYVDGSAVHAWYLSHGLDVTPINPGSSQVTVHKTDYATLPNLSALPSPRQTAVSIITPPAVTRAVLDEARKLGIPAVWMQPGTFDDAVLELALADGAFETVVYGDGGCGGEGWCVLVDGERALKEAGKL</sequence>